<feature type="transmembrane region" description="Helical" evidence="2">
    <location>
        <begin position="130"/>
        <end position="149"/>
    </location>
</feature>
<feature type="transmembrane region" description="Helical" evidence="2">
    <location>
        <begin position="161"/>
        <end position="190"/>
    </location>
</feature>
<reference evidence="3 4" key="1">
    <citation type="submission" date="2018-08" db="EMBL/GenBank/DDBJ databases">
        <title>Isolation, diversity and antifungal activity of Actinobacteria from cow dung.</title>
        <authorList>
            <person name="Ling L."/>
        </authorList>
    </citation>
    <scope>NUCLEOTIDE SEQUENCE [LARGE SCALE GENOMIC DNA]</scope>
    <source>
        <strain evidence="3 4">NEAU-LLE</strain>
    </source>
</reference>
<proteinExistence type="predicted"/>
<dbReference type="EMBL" id="QUAB01000043">
    <property type="protein sequence ID" value="REJ05094.1"/>
    <property type="molecule type" value="Genomic_DNA"/>
</dbReference>
<dbReference type="Proteomes" id="UP000262172">
    <property type="component" value="Unassembled WGS sequence"/>
</dbReference>
<feature type="transmembrane region" description="Helical" evidence="2">
    <location>
        <begin position="210"/>
        <end position="234"/>
    </location>
</feature>
<keyword evidence="2" id="KW-0472">Membrane</keyword>
<keyword evidence="4" id="KW-1185">Reference proteome</keyword>
<feature type="transmembrane region" description="Helical" evidence="2">
    <location>
        <begin position="101"/>
        <end position="118"/>
    </location>
</feature>
<organism evidence="3 4">
    <name type="scientific">Microbacterium bovistercoris</name>
    <dbReference type="NCBI Taxonomy" id="2293570"/>
    <lineage>
        <taxon>Bacteria</taxon>
        <taxon>Bacillati</taxon>
        <taxon>Actinomycetota</taxon>
        <taxon>Actinomycetes</taxon>
        <taxon>Micrococcales</taxon>
        <taxon>Microbacteriaceae</taxon>
        <taxon>Microbacterium</taxon>
    </lineage>
</organism>
<evidence type="ECO:0000256" key="1">
    <source>
        <dbReference type="SAM" id="MobiDB-lite"/>
    </source>
</evidence>
<feature type="region of interest" description="Disordered" evidence="1">
    <location>
        <begin position="1"/>
        <end position="32"/>
    </location>
</feature>
<keyword evidence="2" id="KW-1133">Transmembrane helix</keyword>
<evidence type="ECO:0000313" key="4">
    <source>
        <dbReference type="Proteomes" id="UP000262172"/>
    </source>
</evidence>
<protein>
    <submittedName>
        <fullName evidence="3">Uncharacterized protein</fullName>
    </submittedName>
</protein>
<evidence type="ECO:0000256" key="2">
    <source>
        <dbReference type="SAM" id="Phobius"/>
    </source>
</evidence>
<dbReference type="AlphaFoldDB" id="A0A371NSG3"/>
<feature type="transmembrane region" description="Helical" evidence="2">
    <location>
        <begin position="70"/>
        <end position="94"/>
    </location>
</feature>
<name>A0A371NSG3_9MICO</name>
<accession>A0A371NSG3</accession>
<gene>
    <name evidence="3" type="ORF">DY023_10940</name>
</gene>
<keyword evidence="2" id="KW-0812">Transmembrane</keyword>
<comment type="caution">
    <text evidence="3">The sequence shown here is derived from an EMBL/GenBank/DDBJ whole genome shotgun (WGS) entry which is preliminary data.</text>
</comment>
<evidence type="ECO:0000313" key="3">
    <source>
        <dbReference type="EMBL" id="REJ05094.1"/>
    </source>
</evidence>
<dbReference type="RefSeq" id="WP_116242379.1">
    <property type="nucleotide sequence ID" value="NZ_QUAB01000043.1"/>
</dbReference>
<sequence length="247" mass="25475">MSRQLSTAEQQQRRKARQIRRRDREEREREQARWKMSAGTAAVILVAAALLSAGIGWVMTPTLMPDADPVTAIVTGALTGGISALLAAAGIVGMLGVKPRWVFISSSLAVGGVMYFAVLDAAGAVPFTRIGWMVCAVVLTAGFLGIGVFGVSVEKSGTRPIVTLAVSAVITATGAVLLGGGLGASGPIFVGLWTVGGRTVDASPADGLAPVAFALFGMIVTTLGVFALAGCGWASIQRRRKGRPVVR</sequence>
<feature type="transmembrane region" description="Helical" evidence="2">
    <location>
        <begin position="36"/>
        <end position="58"/>
    </location>
</feature>
<feature type="compositionally biased region" description="Basic and acidic residues" evidence="1">
    <location>
        <begin position="22"/>
        <end position="32"/>
    </location>
</feature>